<keyword evidence="7" id="KW-1185">Reference proteome</keyword>
<name>A0A841H3D8_9BACT</name>
<evidence type="ECO:0000259" key="5">
    <source>
        <dbReference type="PROSITE" id="PS01124"/>
    </source>
</evidence>
<feature type="region of interest" description="Disordered" evidence="4">
    <location>
        <begin position="79"/>
        <end position="103"/>
    </location>
</feature>
<accession>A0A841H3D8</accession>
<dbReference type="SUPFAM" id="SSF46689">
    <property type="entry name" value="Homeodomain-like"/>
    <property type="match status" value="2"/>
</dbReference>
<dbReference type="PANTHER" id="PTHR46796:SF7">
    <property type="entry name" value="ARAC FAMILY TRANSCRIPTIONAL REGULATOR"/>
    <property type="match status" value="1"/>
</dbReference>
<evidence type="ECO:0000313" key="7">
    <source>
        <dbReference type="Proteomes" id="UP000582837"/>
    </source>
</evidence>
<dbReference type="InterPro" id="IPR032783">
    <property type="entry name" value="AraC_lig"/>
</dbReference>
<evidence type="ECO:0000256" key="3">
    <source>
        <dbReference type="ARBA" id="ARBA00023163"/>
    </source>
</evidence>
<dbReference type="Gene3D" id="1.10.10.60">
    <property type="entry name" value="Homeodomain-like"/>
    <property type="match status" value="2"/>
</dbReference>
<proteinExistence type="predicted"/>
<organism evidence="6 7">
    <name type="scientific">Longimicrobium terrae</name>
    <dbReference type="NCBI Taxonomy" id="1639882"/>
    <lineage>
        <taxon>Bacteria</taxon>
        <taxon>Pseudomonadati</taxon>
        <taxon>Gemmatimonadota</taxon>
        <taxon>Longimicrobiia</taxon>
        <taxon>Longimicrobiales</taxon>
        <taxon>Longimicrobiaceae</taxon>
        <taxon>Longimicrobium</taxon>
    </lineage>
</organism>
<dbReference type="InterPro" id="IPR009057">
    <property type="entry name" value="Homeodomain-like_sf"/>
</dbReference>
<comment type="caution">
    <text evidence="6">The sequence shown here is derived from an EMBL/GenBank/DDBJ whole genome shotgun (WGS) entry which is preliminary data.</text>
</comment>
<feature type="domain" description="HTH araC/xylS-type" evidence="5">
    <location>
        <begin position="200"/>
        <end position="298"/>
    </location>
</feature>
<dbReference type="PROSITE" id="PS00041">
    <property type="entry name" value="HTH_ARAC_FAMILY_1"/>
    <property type="match status" value="1"/>
</dbReference>
<keyword evidence="1" id="KW-0805">Transcription regulation</keyword>
<reference evidence="6 7" key="1">
    <citation type="submission" date="2020-08" db="EMBL/GenBank/DDBJ databases">
        <title>Genomic Encyclopedia of Type Strains, Phase IV (KMG-IV): sequencing the most valuable type-strain genomes for metagenomic binning, comparative biology and taxonomic classification.</title>
        <authorList>
            <person name="Goeker M."/>
        </authorList>
    </citation>
    <scope>NUCLEOTIDE SEQUENCE [LARGE SCALE GENOMIC DNA]</scope>
    <source>
        <strain evidence="6 7">DSM 29007</strain>
    </source>
</reference>
<dbReference type="RefSeq" id="WP_170038296.1">
    <property type="nucleotide sequence ID" value="NZ_JABDTL010000002.1"/>
</dbReference>
<dbReference type="AlphaFoldDB" id="A0A841H3D8"/>
<evidence type="ECO:0000256" key="2">
    <source>
        <dbReference type="ARBA" id="ARBA00023125"/>
    </source>
</evidence>
<dbReference type="GO" id="GO:0043565">
    <property type="term" value="F:sequence-specific DNA binding"/>
    <property type="evidence" value="ECO:0007669"/>
    <property type="project" value="InterPro"/>
</dbReference>
<gene>
    <name evidence="6" type="ORF">HNQ61_004124</name>
</gene>
<dbReference type="InterPro" id="IPR018062">
    <property type="entry name" value="HTH_AraC-typ_CS"/>
</dbReference>
<dbReference type="SMART" id="SM00342">
    <property type="entry name" value="HTH_ARAC"/>
    <property type="match status" value="1"/>
</dbReference>
<dbReference type="PANTHER" id="PTHR46796">
    <property type="entry name" value="HTH-TYPE TRANSCRIPTIONAL ACTIVATOR RHAS-RELATED"/>
    <property type="match status" value="1"/>
</dbReference>
<keyword evidence="2 6" id="KW-0238">DNA-binding</keyword>
<dbReference type="InterPro" id="IPR018060">
    <property type="entry name" value="HTH_AraC"/>
</dbReference>
<dbReference type="GO" id="GO:0003700">
    <property type="term" value="F:DNA-binding transcription factor activity"/>
    <property type="evidence" value="ECO:0007669"/>
    <property type="project" value="InterPro"/>
</dbReference>
<evidence type="ECO:0000313" key="6">
    <source>
        <dbReference type="EMBL" id="MBB6072462.1"/>
    </source>
</evidence>
<dbReference type="Pfam" id="PF12852">
    <property type="entry name" value="Cupin_6"/>
    <property type="match status" value="1"/>
</dbReference>
<sequence>MSDPLSVIISLLRPRTVLSKIVSGAGEWSIHKERYADPSFCILLEGSCFLQPDSAGPLELNRGDFIFFPQTPGFTLASDLSITPRPEPIDHSPQTHHGSGSGPTMRMLGGYFRVDPANAGLLARLLPPVVHIRREEAGAARLGRIVELIGEEAEADHPGRELVLERLVQVLLVEALRFRPATTAREERGLLAGLSDPALARSLREIHVDVARKWTVAELARTGHMSRAVFAERFARKVGMPPMQYLLEWRMAIAKDMLRRERTPLARVAEHIGYQSASAFSTAFTRLIGCSPSDFARSAG</sequence>
<keyword evidence="3" id="KW-0804">Transcription</keyword>
<dbReference type="Proteomes" id="UP000582837">
    <property type="component" value="Unassembled WGS sequence"/>
</dbReference>
<evidence type="ECO:0000256" key="4">
    <source>
        <dbReference type="SAM" id="MobiDB-lite"/>
    </source>
</evidence>
<evidence type="ECO:0000256" key="1">
    <source>
        <dbReference type="ARBA" id="ARBA00023015"/>
    </source>
</evidence>
<dbReference type="InterPro" id="IPR050204">
    <property type="entry name" value="AraC_XylS_family_regulators"/>
</dbReference>
<dbReference type="PROSITE" id="PS01124">
    <property type="entry name" value="HTH_ARAC_FAMILY_2"/>
    <property type="match status" value="1"/>
</dbReference>
<dbReference type="EMBL" id="JACHIA010000015">
    <property type="protein sequence ID" value="MBB6072462.1"/>
    <property type="molecule type" value="Genomic_DNA"/>
</dbReference>
<protein>
    <submittedName>
        <fullName evidence="6">AraC-like DNA-binding protein</fullName>
    </submittedName>
</protein>
<dbReference type="Pfam" id="PF12833">
    <property type="entry name" value="HTH_18"/>
    <property type="match status" value="1"/>
</dbReference>